<dbReference type="PANTHER" id="PTHR22911">
    <property type="entry name" value="ACYL-MALONYL CONDENSING ENZYME-RELATED"/>
    <property type="match status" value="1"/>
</dbReference>
<evidence type="ECO:0000313" key="3">
    <source>
        <dbReference type="EMBL" id="EAT11555.1"/>
    </source>
</evidence>
<dbReference type="InterPro" id="IPR037185">
    <property type="entry name" value="EmrE-like"/>
</dbReference>
<dbReference type="InterPro" id="IPR000620">
    <property type="entry name" value="EamA_dom"/>
</dbReference>
<proteinExistence type="predicted"/>
<protein>
    <recommendedName>
        <fullName evidence="2">EamA domain-containing protein</fullName>
    </recommendedName>
</protein>
<dbReference type="PANTHER" id="PTHR22911:SF137">
    <property type="entry name" value="SOLUTE CARRIER FAMILY 35 MEMBER G2-RELATED"/>
    <property type="match status" value="1"/>
</dbReference>
<keyword evidence="4" id="KW-1185">Reference proteome</keyword>
<dbReference type="HOGENOM" id="CLU_079883_0_0_6"/>
<evidence type="ECO:0000259" key="2">
    <source>
        <dbReference type="Pfam" id="PF00892"/>
    </source>
</evidence>
<keyword evidence="1" id="KW-0812">Transmembrane</keyword>
<dbReference type="RefSeq" id="WP_007019166.1">
    <property type="nucleotide sequence ID" value="NZ_CH724121.1"/>
</dbReference>
<dbReference type="GO" id="GO:0016020">
    <property type="term" value="C:membrane"/>
    <property type="evidence" value="ECO:0007669"/>
    <property type="project" value="InterPro"/>
</dbReference>
<dbReference type="Proteomes" id="UP000004263">
    <property type="component" value="Unassembled WGS sequence"/>
</dbReference>
<accession>Q1N008</accession>
<reference evidence="3 4" key="1">
    <citation type="submission" date="2006-03" db="EMBL/GenBank/DDBJ databases">
        <authorList>
            <person name="Pinhassi J."/>
            <person name="Pedros-Alio C."/>
            <person name="Ferriera S."/>
            <person name="Johnson J."/>
            <person name="Kravitz S."/>
            <person name="Halpern A."/>
            <person name="Remington K."/>
            <person name="Beeson K."/>
            <person name="Tran B."/>
            <person name="Rogers Y.-H."/>
            <person name="Friedman R."/>
            <person name="Venter J.C."/>
        </authorList>
    </citation>
    <scope>NUCLEOTIDE SEQUENCE [LARGE SCALE GENOMIC DNA]</scope>
    <source>
        <strain evidence="3 4">RED65</strain>
    </source>
</reference>
<feature type="transmembrane region" description="Helical" evidence="1">
    <location>
        <begin position="156"/>
        <end position="177"/>
    </location>
</feature>
<dbReference type="Pfam" id="PF00892">
    <property type="entry name" value="EamA"/>
    <property type="match status" value="2"/>
</dbReference>
<dbReference type="OrthoDB" id="8682842at2"/>
<feature type="transmembrane region" description="Helical" evidence="1">
    <location>
        <begin position="125"/>
        <end position="144"/>
    </location>
</feature>
<dbReference type="SUPFAM" id="SSF103481">
    <property type="entry name" value="Multidrug resistance efflux transporter EmrE"/>
    <property type="match status" value="2"/>
</dbReference>
<organism evidence="3 4">
    <name type="scientific">Bermanella marisrubri</name>
    <dbReference type="NCBI Taxonomy" id="207949"/>
    <lineage>
        <taxon>Bacteria</taxon>
        <taxon>Pseudomonadati</taxon>
        <taxon>Pseudomonadota</taxon>
        <taxon>Gammaproteobacteria</taxon>
        <taxon>Oceanospirillales</taxon>
        <taxon>Oceanospirillaceae</taxon>
        <taxon>Bermanella</taxon>
    </lineage>
</organism>
<feature type="domain" description="EamA" evidence="2">
    <location>
        <begin position="10"/>
        <end position="142"/>
    </location>
</feature>
<feature type="transmembrane region" description="Helical" evidence="1">
    <location>
        <begin position="38"/>
        <end position="60"/>
    </location>
</feature>
<dbReference type="Gene3D" id="1.10.3730.20">
    <property type="match status" value="1"/>
</dbReference>
<evidence type="ECO:0000256" key="1">
    <source>
        <dbReference type="SAM" id="Phobius"/>
    </source>
</evidence>
<feature type="domain" description="EamA" evidence="2">
    <location>
        <begin position="156"/>
        <end position="291"/>
    </location>
</feature>
<feature type="transmembrane region" description="Helical" evidence="1">
    <location>
        <begin position="98"/>
        <end position="118"/>
    </location>
</feature>
<feature type="transmembrane region" description="Helical" evidence="1">
    <location>
        <begin position="72"/>
        <end position="92"/>
    </location>
</feature>
<gene>
    <name evidence="3" type="ORF">RED65_02754</name>
</gene>
<dbReference type="STRING" id="207949.RED65_02754"/>
<evidence type="ECO:0000313" key="4">
    <source>
        <dbReference type="Proteomes" id="UP000004263"/>
    </source>
</evidence>
<comment type="caution">
    <text evidence="3">The sequence shown here is derived from an EMBL/GenBank/DDBJ whole genome shotgun (WGS) entry which is preliminary data.</text>
</comment>
<name>Q1N008_9GAMM</name>
<feature type="transmembrane region" description="Helical" evidence="1">
    <location>
        <begin position="189"/>
        <end position="208"/>
    </location>
</feature>
<dbReference type="EMBL" id="AAQH01000016">
    <property type="protein sequence ID" value="EAT11555.1"/>
    <property type="molecule type" value="Genomic_DNA"/>
</dbReference>
<sequence length="296" mass="32112">MPQLIHRPYAILILVVTATLFAGNHISARIAFEHDTGLLLAILLRGLTALSLMLIIAYRQRASFAIPAGQRFWVFSLGILIALQSLCLYSSIVRIPVAMSLLLVNTWPMMFILASWIMGKRQPDALTFGLLFFILVGLALVLDVTSLGNMTAEKQIGIILGLLAALFLAITMWLTQYHLHALPGSVRSAYTMMTVVAVMIIAGAMDWVPGGLKVPQATEGWFGLLGLSILYGIAFTLLFVLAPRLDMGRNSPVLNFEPVASLFLGFVFLGQFLLPMQLVGGAIVIAGILAIGFKGQ</sequence>
<keyword evidence="1" id="KW-1133">Transmembrane helix</keyword>
<dbReference type="AlphaFoldDB" id="Q1N008"/>
<feature type="transmembrane region" description="Helical" evidence="1">
    <location>
        <begin position="220"/>
        <end position="241"/>
    </location>
</feature>
<keyword evidence="1" id="KW-0472">Membrane</keyword>
<feature type="transmembrane region" description="Helical" evidence="1">
    <location>
        <begin position="276"/>
        <end position="293"/>
    </location>
</feature>